<evidence type="ECO:0000256" key="2">
    <source>
        <dbReference type="ARBA" id="ARBA00022763"/>
    </source>
</evidence>
<keyword evidence="10" id="KW-1185">Reference proteome</keyword>
<dbReference type="RefSeq" id="WP_073122609.1">
    <property type="nucleotide sequence ID" value="NZ_BMEN01000008.1"/>
</dbReference>
<keyword evidence="3 7" id="KW-0378">Hydrolase</keyword>
<organism evidence="9 10">
    <name type="scientific">Wenyingzhuangia marina</name>
    <dbReference type="NCBI Taxonomy" id="1195760"/>
    <lineage>
        <taxon>Bacteria</taxon>
        <taxon>Pseudomonadati</taxon>
        <taxon>Bacteroidota</taxon>
        <taxon>Flavobacteriia</taxon>
        <taxon>Flavobacteriales</taxon>
        <taxon>Flavobacteriaceae</taxon>
        <taxon>Wenyingzhuangia</taxon>
    </lineage>
</organism>
<sequence>MILTFYKYEFNGFVKVPFVEDGIKAGFPSPAEDFQGKRISLDEELIKNETATFFAKVDGDSMQEAGMSDGDLLVIDRSLEPQNGKIAVCMLDGDFTVKRLRVQEDGVYLVPENKSYPEIKVTEDQELVIWGIVTYVIKKL</sequence>
<dbReference type="SUPFAM" id="SSF51306">
    <property type="entry name" value="LexA/Signal peptidase"/>
    <property type="match status" value="1"/>
</dbReference>
<evidence type="ECO:0000259" key="8">
    <source>
        <dbReference type="Pfam" id="PF00717"/>
    </source>
</evidence>
<dbReference type="Proteomes" id="UP000184109">
    <property type="component" value="Unassembled WGS sequence"/>
</dbReference>
<dbReference type="CDD" id="cd06529">
    <property type="entry name" value="S24_LexA-like"/>
    <property type="match status" value="1"/>
</dbReference>
<dbReference type="GO" id="GO:0003677">
    <property type="term" value="F:DNA binding"/>
    <property type="evidence" value="ECO:0007669"/>
    <property type="project" value="InterPro"/>
</dbReference>
<dbReference type="Pfam" id="PF00717">
    <property type="entry name" value="Peptidase_S24"/>
    <property type="match status" value="1"/>
</dbReference>
<dbReference type="PANTHER" id="PTHR33516">
    <property type="entry name" value="LEXA REPRESSOR"/>
    <property type="match status" value="1"/>
</dbReference>
<comment type="similarity">
    <text evidence="1 7">Belongs to the peptidase S24 family.</text>
</comment>
<name>A0A1M5X098_9FLAO</name>
<evidence type="ECO:0000313" key="10">
    <source>
        <dbReference type="Proteomes" id="UP000184109"/>
    </source>
</evidence>
<keyword evidence="5" id="KW-0234">DNA repair</keyword>
<feature type="domain" description="Peptidase S24/S26A/S26B/S26C" evidence="8">
    <location>
        <begin position="17"/>
        <end position="133"/>
    </location>
</feature>
<dbReference type="PANTHER" id="PTHR33516:SF2">
    <property type="entry name" value="LEXA REPRESSOR-RELATED"/>
    <property type="match status" value="1"/>
</dbReference>
<dbReference type="EMBL" id="FQXQ01000008">
    <property type="protein sequence ID" value="SHH93211.1"/>
    <property type="molecule type" value="Genomic_DNA"/>
</dbReference>
<keyword evidence="6" id="KW-0742">SOS response</keyword>
<dbReference type="Gene3D" id="2.10.109.10">
    <property type="entry name" value="Umud Fragment, subunit A"/>
    <property type="match status" value="1"/>
</dbReference>
<evidence type="ECO:0000256" key="6">
    <source>
        <dbReference type="ARBA" id="ARBA00023236"/>
    </source>
</evidence>
<evidence type="ECO:0000256" key="5">
    <source>
        <dbReference type="ARBA" id="ARBA00023204"/>
    </source>
</evidence>
<dbReference type="GO" id="GO:0006281">
    <property type="term" value="P:DNA repair"/>
    <property type="evidence" value="ECO:0007669"/>
    <property type="project" value="UniProtKB-KW"/>
</dbReference>
<evidence type="ECO:0000256" key="3">
    <source>
        <dbReference type="ARBA" id="ARBA00022801"/>
    </source>
</evidence>
<dbReference type="InterPro" id="IPR050077">
    <property type="entry name" value="LexA_repressor"/>
</dbReference>
<evidence type="ECO:0000256" key="1">
    <source>
        <dbReference type="ARBA" id="ARBA00007484"/>
    </source>
</evidence>
<dbReference type="GO" id="GO:0006355">
    <property type="term" value="P:regulation of DNA-templated transcription"/>
    <property type="evidence" value="ECO:0007669"/>
    <property type="project" value="InterPro"/>
</dbReference>
<accession>A0A1M5X098</accession>
<dbReference type="InterPro" id="IPR006197">
    <property type="entry name" value="Peptidase_S24_LexA"/>
</dbReference>
<dbReference type="InterPro" id="IPR015927">
    <property type="entry name" value="Peptidase_S24_S26A/B/C"/>
</dbReference>
<dbReference type="PRINTS" id="PR00726">
    <property type="entry name" value="LEXASERPTASE"/>
</dbReference>
<protein>
    <submittedName>
        <fullName evidence="9">DNA polymerase V</fullName>
    </submittedName>
</protein>
<dbReference type="GO" id="GO:0009432">
    <property type="term" value="P:SOS response"/>
    <property type="evidence" value="ECO:0007669"/>
    <property type="project" value="UniProtKB-KW"/>
</dbReference>
<gene>
    <name evidence="9" type="ORF">SAMN05444281_2795</name>
</gene>
<dbReference type="NCBIfam" id="NF007621">
    <property type="entry name" value="PRK10276.1"/>
    <property type="match status" value="1"/>
</dbReference>
<dbReference type="InterPro" id="IPR036286">
    <property type="entry name" value="LexA/Signal_pep-like_sf"/>
</dbReference>
<evidence type="ECO:0000256" key="7">
    <source>
        <dbReference type="RuleBase" id="RU003991"/>
    </source>
</evidence>
<reference evidence="10" key="1">
    <citation type="submission" date="2016-11" db="EMBL/GenBank/DDBJ databases">
        <authorList>
            <person name="Varghese N."/>
            <person name="Submissions S."/>
        </authorList>
    </citation>
    <scope>NUCLEOTIDE SEQUENCE [LARGE SCALE GENOMIC DNA]</scope>
    <source>
        <strain evidence="10">DSM 100572</strain>
    </source>
</reference>
<dbReference type="OrthoDB" id="9787787at2"/>
<proteinExistence type="inferred from homology"/>
<evidence type="ECO:0000256" key="4">
    <source>
        <dbReference type="ARBA" id="ARBA00022813"/>
    </source>
</evidence>
<dbReference type="AlphaFoldDB" id="A0A1M5X098"/>
<dbReference type="GO" id="GO:0016787">
    <property type="term" value="F:hydrolase activity"/>
    <property type="evidence" value="ECO:0007669"/>
    <property type="project" value="UniProtKB-KW"/>
</dbReference>
<evidence type="ECO:0000313" key="9">
    <source>
        <dbReference type="EMBL" id="SHH93211.1"/>
    </source>
</evidence>
<dbReference type="InterPro" id="IPR039418">
    <property type="entry name" value="LexA-like"/>
</dbReference>
<dbReference type="STRING" id="1195760.SAMN05444281_2795"/>
<keyword evidence="4 7" id="KW-0068">Autocatalytic cleavage</keyword>
<keyword evidence="2" id="KW-0227">DNA damage</keyword>